<name>A0A6M0RUC0_9CYAN</name>
<keyword evidence="2" id="KW-1185">Reference proteome</keyword>
<protein>
    <submittedName>
        <fullName evidence="1">Uncharacterized protein</fullName>
    </submittedName>
</protein>
<reference evidence="1 2" key="1">
    <citation type="journal article" date="2020" name="Microb. Ecol.">
        <title>Ecogenomics of the Marine Benthic Filamentous Cyanobacterium Adonisia.</title>
        <authorList>
            <person name="Walter J.M."/>
            <person name="Coutinho F.H."/>
            <person name="Leomil L."/>
            <person name="Hargreaves P.I."/>
            <person name="Campeao M.E."/>
            <person name="Vieira V.V."/>
            <person name="Silva B.S."/>
            <person name="Fistarol G.O."/>
            <person name="Salomon P.S."/>
            <person name="Sawabe T."/>
            <person name="Mino S."/>
            <person name="Hosokawa M."/>
            <person name="Miyashita H."/>
            <person name="Maruyama F."/>
            <person name="van Verk M.C."/>
            <person name="Dutilh B.E."/>
            <person name="Thompson C.C."/>
            <person name="Thompson F.L."/>
        </authorList>
    </citation>
    <scope>NUCLEOTIDE SEQUENCE [LARGE SCALE GENOMIC DNA]</scope>
    <source>
        <strain evidence="1 2">CCMR0081</strain>
    </source>
</reference>
<dbReference type="RefSeq" id="WP_163665628.1">
    <property type="nucleotide sequence ID" value="NZ_QXHD01000004.1"/>
</dbReference>
<evidence type="ECO:0000313" key="1">
    <source>
        <dbReference type="EMBL" id="NEZ59857.1"/>
    </source>
</evidence>
<evidence type="ECO:0000313" key="2">
    <source>
        <dbReference type="Proteomes" id="UP000481033"/>
    </source>
</evidence>
<dbReference type="EMBL" id="QXHD01000004">
    <property type="protein sequence ID" value="NEZ59857.1"/>
    <property type="molecule type" value="Genomic_DNA"/>
</dbReference>
<comment type="caution">
    <text evidence="1">The sequence shown here is derived from an EMBL/GenBank/DDBJ whole genome shotgun (WGS) entry which is preliminary data.</text>
</comment>
<dbReference type="Proteomes" id="UP000481033">
    <property type="component" value="Unassembled WGS sequence"/>
</dbReference>
<organism evidence="1 2">
    <name type="scientific">Adonisia turfae CCMR0081</name>
    <dbReference type="NCBI Taxonomy" id="2292702"/>
    <lineage>
        <taxon>Bacteria</taxon>
        <taxon>Bacillati</taxon>
        <taxon>Cyanobacteriota</taxon>
        <taxon>Adonisia</taxon>
        <taxon>Adonisia turfae</taxon>
    </lineage>
</organism>
<gene>
    <name evidence="1" type="ORF">DXZ20_30290</name>
</gene>
<proteinExistence type="predicted"/>
<dbReference type="AlphaFoldDB" id="A0A6M0RUC0"/>
<accession>A0A6M0RUC0</accession>
<sequence>MVKKSRSTANWTAISQGFGLASSVNSANGETTSTIVEEPAVTNTTPILLSSFLNYGQLSVVANANEGELFTNPTDFKVKVTFVPDVKGTWSVEVPDELLPGELENPLSLTSLGQTVDPAESILVPSHVLKPTFPVGALLIKQAEHYEEVGEQTTISLDPKESVSLLCNYYSQSSDLYDLSATDSITVWWFLEVNRETPTNGRFKVEAASGYLFKNNFEHTLTFYFSAEGTWKIFAEGKSIDYVGYTSVYTEAFDSYLLPGSPAGCLLVGRGETIKIGDEDSGLGADELVPLKDQNAWSLEPGETILFVSNGNIEENFTKSDNGQNGGIDWIFNNHSDEITVKWAVVGAS</sequence>